<sequence length="48" mass="5622">MTNSVSSNRPEKYNIATFFSGNVLGFEQTNEFIEVYANEFDKYARQTY</sequence>
<protein>
    <submittedName>
        <fullName evidence="3">Cytosine-specific methyltransferase</fullName>
    </submittedName>
</protein>
<dbReference type="GO" id="GO:0032259">
    <property type="term" value="P:methylation"/>
    <property type="evidence" value="ECO:0007669"/>
    <property type="project" value="UniProtKB-KW"/>
</dbReference>
<gene>
    <name evidence="2" type="ORF">SAMEA2696412_01846</name>
    <name evidence="3" type="ORF">SAMEA3309551_01859</name>
    <name evidence="4" type="ORF">SAMEA3309557_01781</name>
    <name evidence="1" type="ORF">SAMEA3353533_01538</name>
</gene>
<organism evidence="3">
    <name type="scientific">Streptococcus pneumoniae</name>
    <dbReference type="NCBI Taxonomy" id="1313"/>
    <lineage>
        <taxon>Bacteria</taxon>
        <taxon>Bacillati</taxon>
        <taxon>Bacillota</taxon>
        <taxon>Bacilli</taxon>
        <taxon>Lactobacillales</taxon>
        <taxon>Streptococcaceae</taxon>
        <taxon>Streptococcus</taxon>
    </lineage>
</organism>
<evidence type="ECO:0000313" key="2">
    <source>
        <dbReference type="EMBL" id="VNP31688.1"/>
    </source>
</evidence>
<proteinExistence type="predicted"/>
<dbReference type="GO" id="GO:0008168">
    <property type="term" value="F:methyltransferase activity"/>
    <property type="evidence" value="ECO:0007669"/>
    <property type="project" value="UniProtKB-KW"/>
</dbReference>
<keyword evidence="3" id="KW-0808">Transferase</keyword>
<evidence type="ECO:0000313" key="1">
    <source>
        <dbReference type="EMBL" id="VNP28909.1"/>
    </source>
</evidence>
<evidence type="ECO:0000313" key="4">
    <source>
        <dbReference type="EMBL" id="VNQ21575.1"/>
    </source>
</evidence>
<keyword evidence="3" id="KW-0489">Methyltransferase</keyword>
<evidence type="ECO:0000313" key="3">
    <source>
        <dbReference type="EMBL" id="VNP57322.1"/>
    </source>
</evidence>
<dbReference type="EMBL" id="CAATGD010000003">
    <property type="protein sequence ID" value="VNP28909.1"/>
    <property type="molecule type" value="Genomic_DNA"/>
</dbReference>
<reference evidence="3" key="1">
    <citation type="submission" date="2019-04" db="EMBL/GenBank/DDBJ databases">
        <authorList>
            <consortium name="Pathogen Informatics"/>
        </authorList>
    </citation>
    <scope>NUCLEOTIDE SEQUENCE</scope>
    <source>
        <strain evidence="1">GPSC126</strain>
        <strain evidence="3">GPSC40</strain>
    </source>
</reference>
<name>A0A4J1VLD7_STREE</name>
<dbReference type="EMBL" id="CAATHO010000016">
    <property type="protein sequence ID" value="VNQ21575.1"/>
    <property type="molecule type" value="Genomic_DNA"/>
</dbReference>
<dbReference type="EMBL" id="CAATGM010000016">
    <property type="protein sequence ID" value="VNP57322.1"/>
    <property type="molecule type" value="Genomic_DNA"/>
</dbReference>
<accession>A0A4J1VLD7</accession>
<dbReference type="EMBL" id="CAATFZ010000017">
    <property type="protein sequence ID" value="VNP31688.1"/>
    <property type="molecule type" value="Genomic_DNA"/>
</dbReference>
<dbReference type="AlphaFoldDB" id="A0A4J1VLD7"/>